<comment type="caution">
    <text evidence="1">The sequence shown here is derived from an EMBL/GenBank/DDBJ whole genome shotgun (WGS) entry which is preliminary data.</text>
</comment>
<dbReference type="Proteomes" id="UP001177021">
    <property type="component" value="Unassembled WGS sequence"/>
</dbReference>
<evidence type="ECO:0000313" key="1">
    <source>
        <dbReference type="EMBL" id="CAJ2635092.1"/>
    </source>
</evidence>
<sequence length="271" mass="31293">MGLKRDSPVEILTRWLEKRSLKVKIFLGILLAFCAIVVLKHTVKEHDFFYIAAESIHIVGLIVLIYKLFAHKNCSGLSLKSQELTALFLITRLGCSIYMEANVHTVLDSILLLSTLLVIWLIRFKLKSSYMKEFDNMWLSILVVPSAILAIAINPNTTHIRIARILWAFTVYLETISILPQLRYMQNAKMVETFTGYYVFALGVSRFFAMAYWIIFTYSTRGAYLFVFGHGYLWTLAALLTEIIQTFILADFCYYYTKSFMQGQLLKKMPV</sequence>
<keyword evidence="2" id="KW-1185">Reference proteome</keyword>
<proteinExistence type="predicted"/>
<protein>
    <submittedName>
        <fullName evidence="1">Uncharacterized protein</fullName>
    </submittedName>
</protein>
<evidence type="ECO:0000313" key="2">
    <source>
        <dbReference type="Proteomes" id="UP001177021"/>
    </source>
</evidence>
<reference evidence="1" key="1">
    <citation type="submission" date="2023-10" db="EMBL/GenBank/DDBJ databases">
        <authorList>
            <person name="Rodriguez Cubillos JULIANA M."/>
            <person name="De Vega J."/>
        </authorList>
    </citation>
    <scope>NUCLEOTIDE SEQUENCE</scope>
</reference>
<organism evidence="1 2">
    <name type="scientific">Trifolium pratense</name>
    <name type="common">Red clover</name>
    <dbReference type="NCBI Taxonomy" id="57577"/>
    <lineage>
        <taxon>Eukaryota</taxon>
        <taxon>Viridiplantae</taxon>
        <taxon>Streptophyta</taxon>
        <taxon>Embryophyta</taxon>
        <taxon>Tracheophyta</taxon>
        <taxon>Spermatophyta</taxon>
        <taxon>Magnoliopsida</taxon>
        <taxon>eudicotyledons</taxon>
        <taxon>Gunneridae</taxon>
        <taxon>Pentapetalae</taxon>
        <taxon>rosids</taxon>
        <taxon>fabids</taxon>
        <taxon>Fabales</taxon>
        <taxon>Fabaceae</taxon>
        <taxon>Papilionoideae</taxon>
        <taxon>50 kb inversion clade</taxon>
        <taxon>NPAAA clade</taxon>
        <taxon>Hologalegina</taxon>
        <taxon>IRL clade</taxon>
        <taxon>Trifolieae</taxon>
        <taxon>Trifolium</taxon>
    </lineage>
</organism>
<dbReference type="EMBL" id="CASHSV030000002">
    <property type="protein sequence ID" value="CAJ2635092.1"/>
    <property type="molecule type" value="Genomic_DNA"/>
</dbReference>
<accession>A0ACB0ISC1</accession>
<name>A0ACB0ISC1_TRIPR</name>
<gene>
    <name evidence="1" type="ORF">MILVUS5_LOCUS5851</name>
</gene>